<reference evidence="1" key="1">
    <citation type="journal article" date="2012" name="PLoS ONE">
        <title>Gene sets for utilization of primary and secondary nutrition supplies in the distal gut of endangered iberian lynx.</title>
        <authorList>
            <person name="Alcaide M."/>
            <person name="Messina E."/>
            <person name="Richter M."/>
            <person name="Bargiela R."/>
            <person name="Peplies J."/>
            <person name="Huws S.A."/>
            <person name="Newbold C.J."/>
            <person name="Golyshin P.N."/>
            <person name="Simon M.A."/>
            <person name="Lopez G."/>
            <person name="Yakimov M.M."/>
            <person name="Ferrer M."/>
        </authorList>
    </citation>
    <scope>NUCLEOTIDE SEQUENCE</scope>
</reference>
<proteinExistence type="predicted"/>
<name>J9F4T6_9ZZZZ</name>
<accession>J9F4T6</accession>
<gene>
    <name evidence="1" type="ORF">EVA_22375</name>
</gene>
<sequence length="48" mass="5517">MTANGCVPLAWLNVFPLWTLLEVEITLPIEHMKVDYWMQGLTPPMTNT</sequence>
<dbReference type="AlphaFoldDB" id="J9F4T6"/>
<protein>
    <submittedName>
        <fullName evidence="1">Uncharacterized protein</fullName>
    </submittedName>
</protein>
<evidence type="ECO:0000313" key="1">
    <source>
        <dbReference type="EMBL" id="EJW89513.1"/>
    </source>
</evidence>
<organism evidence="1">
    <name type="scientific">gut metagenome</name>
    <dbReference type="NCBI Taxonomy" id="749906"/>
    <lineage>
        <taxon>unclassified sequences</taxon>
        <taxon>metagenomes</taxon>
        <taxon>organismal metagenomes</taxon>
    </lineage>
</organism>
<comment type="caution">
    <text evidence="1">The sequence shown here is derived from an EMBL/GenBank/DDBJ whole genome shotgun (WGS) entry which is preliminary data.</text>
</comment>
<feature type="non-terminal residue" evidence="1">
    <location>
        <position position="48"/>
    </location>
</feature>
<dbReference type="EMBL" id="AMCI01009432">
    <property type="protein sequence ID" value="EJW89513.1"/>
    <property type="molecule type" value="Genomic_DNA"/>
</dbReference>